<protein>
    <submittedName>
        <fullName evidence="8">RND family efflux transporter MFP subunit</fullName>
    </submittedName>
</protein>
<dbReference type="PANTHER" id="PTHR30158:SF3">
    <property type="entry name" value="MULTIDRUG EFFLUX PUMP SUBUNIT ACRA-RELATED"/>
    <property type="match status" value="1"/>
</dbReference>
<gene>
    <name evidence="8" type="ORF">JCM7686_pAMI6p043</name>
</gene>
<keyword evidence="8" id="KW-0614">Plasmid</keyword>
<evidence type="ECO:0000259" key="5">
    <source>
        <dbReference type="Pfam" id="PF25917"/>
    </source>
</evidence>
<dbReference type="PATRIC" id="fig|1367847.3.peg.4345"/>
<dbReference type="RefSeq" id="WP_020953144.1">
    <property type="nucleotide sequence ID" value="NC_022044.1"/>
</dbReference>
<evidence type="ECO:0000256" key="1">
    <source>
        <dbReference type="ARBA" id="ARBA00004196"/>
    </source>
</evidence>
<dbReference type="Gene3D" id="1.10.287.470">
    <property type="entry name" value="Helix hairpin bin"/>
    <property type="match status" value="1"/>
</dbReference>
<evidence type="ECO:0000313" key="9">
    <source>
        <dbReference type="Proteomes" id="UP000015480"/>
    </source>
</evidence>
<evidence type="ECO:0000256" key="2">
    <source>
        <dbReference type="ARBA" id="ARBA00009477"/>
    </source>
</evidence>
<feature type="domain" description="Multidrug resistance protein MdtA-like barrel-sandwich hybrid" evidence="5">
    <location>
        <begin position="63"/>
        <end position="204"/>
    </location>
</feature>
<feature type="domain" description="Multidrug resistance protein MdtA-like C-terminal permuted SH3" evidence="7">
    <location>
        <begin position="299"/>
        <end position="359"/>
    </location>
</feature>
<accession>S5YIS2</accession>
<dbReference type="Gene3D" id="2.40.420.20">
    <property type="match status" value="1"/>
</dbReference>
<dbReference type="InterPro" id="IPR058627">
    <property type="entry name" value="MdtA-like_C"/>
</dbReference>
<dbReference type="Gene3D" id="2.40.30.170">
    <property type="match status" value="1"/>
</dbReference>
<evidence type="ECO:0000259" key="7">
    <source>
        <dbReference type="Pfam" id="PF25967"/>
    </source>
</evidence>
<dbReference type="NCBIfam" id="TIGR01730">
    <property type="entry name" value="RND_mfp"/>
    <property type="match status" value="1"/>
</dbReference>
<evidence type="ECO:0000313" key="8">
    <source>
        <dbReference type="EMBL" id="AGT11373.1"/>
    </source>
</evidence>
<dbReference type="GO" id="GO:0022857">
    <property type="term" value="F:transmembrane transporter activity"/>
    <property type="evidence" value="ECO:0007669"/>
    <property type="project" value="InterPro"/>
</dbReference>
<feature type="domain" description="Multidrug resistance protein MdtA-like beta-barrel" evidence="6">
    <location>
        <begin position="208"/>
        <end position="292"/>
    </location>
</feature>
<feature type="region of interest" description="Disordered" evidence="3">
    <location>
        <begin position="387"/>
        <end position="426"/>
    </location>
</feature>
<name>S5YIS2_PARAH</name>
<organism evidence="8 9">
    <name type="scientific">Paracoccus aminophilus JCM 7686</name>
    <dbReference type="NCBI Taxonomy" id="1367847"/>
    <lineage>
        <taxon>Bacteria</taxon>
        <taxon>Pseudomonadati</taxon>
        <taxon>Pseudomonadota</taxon>
        <taxon>Alphaproteobacteria</taxon>
        <taxon>Rhodobacterales</taxon>
        <taxon>Paracoccaceae</taxon>
        <taxon>Paracoccus</taxon>
    </lineage>
</organism>
<dbReference type="PANTHER" id="PTHR30158">
    <property type="entry name" value="ACRA/E-RELATED COMPONENT OF DRUG EFFLUX TRANSPORTER"/>
    <property type="match status" value="1"/>
</dbReference>
<proteinExistence type="inferred from homology"/>
<dbReference type="InterPro" id="IPR058626">
    <property type="entry name" value="MdtA-like_b-barrel"/>
</dbReference>
<sequence length="426" mass="43996">MSFPTFRAAVYTCFTLLLLPQASLAQGAPGHELPPQKVGVISVKKERVPQTFSLPGRAVAFQQVLVRPRVSGVVTDILYQPGKMVKVGDPLFKLDDASYVATVAADNAAFLSAEANLPVKQAAFDRAKALLGQGSTQVQLEAAQSDLATAQATLDSTKAALDYSEKQLAWTTITSPIEGFPEVATVSVGDLVSAAQTNAMTTITRLDPIYVDMLETSARLLQIRNEIDNGTLAPNQSVNAQLELEDGQVYKGQGKLVAPSAIVSSSTGTFSVRFQFDNPKRMILPGMFVQGTADLGTTDAVLVPQRAATRSSAGDLTAFIVKDGKADLVTLSAVSSYNNNWVVTAGLNEGDQLIVDGLKMLSAGQAVAPEPATVDADGLVALTQNANGAAPAPASTPAPAPTSGTAPAAGASSGSSAPAAKPAAAE</sequence>
<feature type="chain" id="PRO_5004544738" evidence="4">
    <location>
        <begin position="26"/>
        <end position="426"/>
    </location>
</feature>
<dbReference type="Pfam" id="PF25967">
    <property type="entry name" value="RND-MFP_C"/>
    <property type="match status" value="1"/>
</dbReference>
<dbReference type="EMBL" id="CP006654">
    <property type="protein sequence ID" value="AGT11373.1"/>
    <property type="molecule type" value="Genomic_DNA"/>
</dbReference>
<dbReference type="Pfam" id="PF25917">
    <property type="entry name" value="BSH_RND"/>
    <property type="match status" value="1"/>
</dbReference>
<keyword evidence="4" id="KW-0732">Signal</keyword>
<dbReference type="Proteomes" id="UP000015480">
    <property type="component" value="Plasmid pAMI6"/>
</dbReference>
<comment type="similarity">
    <text evidence="2">Belongs to the membrane fusion protein (MFP) (TC 8.A.1) family.</text>
</comment>
<dbReference type="HOGENOM" id="CLU_018816_2_1_5"/>
<dbReference type="Gene3D" id="2.40.50.100">
    <property type="match status" value="1"/>
</dbReference>
<dbReference type="OrthoDB" id="7811737at2"/>
<geneLocation type="plasmid" evidence="8 9">
    <name>pAMI6</name>
</geneLocation>
<feature type="compositionally biased region" description="Low complexity" evidence="3">
    <location>
        <begin position="401"/>
        <end position="426"/>
    </location>
</feature>
<evidence type="ECO:0000259" key="6">
    <source>
        <dbReference type="Pfam" id="PF25944"/>
    </source>
</evidence>
<evidence type="ECO:0000256" key="3">
    <source>
        <dbReference type="SAM" id="MobiDB-lite"/>
    </source>
</evidence>
<dbReference type="GO" id="GO:0030313">
    <property type="term" value="C:cell envelope"/>
    <property type="evidence" value="ECO:0007669"/>
    <property type="project" value="UniProtKB-SubCell"/>
</dbReference>
<dbReference type="Pfam" id="PF25944">
    <property type="entry name" value="Beta-barrel_RND"/>
    <property type="match status" value="1"/>
</dbReference>
<keyword evidence="9" id="KW-1185">Reference proteome</keyword>
<dbReference type="AlphaFoldDB" id="S5YIS2"/>
<dbReference type="SUPFAM" id="SSF111369">
    <property type="entry name" value="HlyD-like secretion proteins"/>
    <property type="match status" value="1"/>
</dbReference>
<reference evidence="8 9" key="1">
    <citation type="journal article" date="2014" name="BMC Genomics">
        <title>Architecture and functions of a multipartite genome of the methylotrophic bacterium Paracoccus aminophilus JCM 7686, containing primary and secondary chromids.</title>
        <authorList>
            <person name="Dziewit L."/>
            <person name="Czarnecki J."/>
            <person name="Wibberg D."/>
            <person name="Radlinska M."/>
            <person name="Mrozek P."/>
            <person name="Szymczak M."/>
            <person name="Schluter A."/>
            <person name="Puhler A."/>
            <person name="Bartosik D."/>
        </authorList>
    </citation>
    <scope>NUCLEOTIDE SEQUENCE [LARGE SCALE GENOMIC DNA]</scope>
    <source>
        <strain evidence="8">JCM 7686</strain>
        <plasmid evidence="9">Plasmid pAMI6</plasmid>
    </source>
</reference>
<dbReference type="GO" id="GO:0046677">
    <property type="term" value="P:response to antibiotic"/>
    <property type="evidence" value="ECO:0007669"/>
    <property type="project" value="TreeGrafter"/>
</dbReference>
<dbReference type="KEGG" id="pami:JCM7686_pAMI6p043"/>
<evidence type="ECO:0000256" key="4">
    <source>
        <dbReference type="SAM" id="SignalP"/>
    </source>
</evidence>
<feature type="signal peptide" evidence="4">
    <location>
        <begin position="1"/>
        <end position="25"/>
    </location>
</feature>
<dbReference type="InterPro" id="IPR058625">
    <property type="entry name" value="MdtA-like_BSH"/>
</dbReference>
<dbReference type="InterPro" id="IPR006143">
    <property type="entry name" value="RND_pump_MFP"/>
</dbReference>
<dbReference type="GO" id="GO:0005886">
    <property type="term" value="C:plasma membrane"/>
    <property type="evidence" value="ECO:0007669"/>
    <property type="project" value="TreeGrafter"/>
</dbReference>
<comment type="subcellular location">
    <subcellularLocation>
        <location evidence="1">Cell envelope</location>
    </subcellularLocation>
</comment>